<dbReference type="GO" id="GO:0004359">
    <property type="term" value="F:glutaminase activity"/>
    <property type="evidence" value="ECO:0007669"/>
    <property type="project" value="UniProtKB-EC"/>
</dbReference>
<evidence type="ECO:0000256" key="9">
    <source>
        <dbReference type="ARBA" id="ARBA00022679"/>
    </source>
</evidence>
<dbReference type="InParanoid" id="W4JSW1"/>
<dbReference type="CDD" id="cd01423">
    <property type="entry name" value="MGS_CPS_I_III"/>
    <property type="match status" value="1"/>
</dbReference>
<sequence>MSSPSSKTENDPSRPAIARSASYIGIPTPPVTAPSLQATETKNNLDAVIELSDGTVFGGISFGAEGKSVAGECVFQTGMVGYTESLTDPSYEGQILILTYPLVGNYGVPHRPSDLLNLPEDFESSRIHVAALVVGYYSEDFSHFLAESSLSAWLKESGVPALFGVDTRALTKRIREKGSMLGRLLGRKPEAPIGRHRFKIPESTPASRASSPPATPAWRENYIDIPYHDPNADNLVAAVSIKTPRLYTATTNPKTHPSGRPLRVIAVDVGMKYNQIRCFTNRGVELKVVPWDYDFNSLSEEAYDGLFISNGPGDPTMVQATITRLATAMEKADRPIFGICLGHQLMALAAGAQTSKMKYGNRGHNIPCTDALSGRCYITSQNHGFQVDTATLPQGWEELFHNANDNSNEGIYCIDKPFFSVQFHPESTPGPRDTEFLFDVFIQNILDCATTNTLVPISMPGGRKDDNEKRFPRVKVQKVLILGSGGLSIGQAGEFDYSGSQAIKALKEEGIYTIMVNPNIATIATSKGLADKVYFLPVTPEFVRKIIRYEQPDGIYVTFGGQTALNVGIKLKDEFAELGVKVLGTPIETIITTEDRQLFASAMEEIGEKCAQSDTATTQEEAVVAANKIGYPVIVRAAYALGGLGSGFAQNEAQLKALCEKAFATSPQVLVERSMKGWKEIEYEVVRDCRDNCITVCNMENFDPLGIHTGDSIVVAPSQTLSDVDYNMLRTTAINVIRHLGVVGECNIQYALNPTSRDYCIIEVNARLSRSSALASKATGYPLAFIAAKLGLNIPLNEIKNSVTKVTSACFEPSLDYVVVKIPRWDLKKFNRVSRLLSSSMKSVGEVMSIGRTFEETIQKAIRSIDDQFAGFAKNDYVEDIDEELINPTEKRMFAISTAFHRGYSVDKIWKMTNIDKWFLTKLQHIFNMEQRLSQISLRATNISIITPDLLLQAKQLGFSDRQLSICMGTNELAIRRIRQENGIHPFVKQIDTVAAEFPAFTNYLYTTYNAIEHDIEFTDRGIMVLGSGVYRIGSSVEFDWCAVRAIRTLRDQGLPTIMVNYNPETVSTDYDEADRLYFENISLETILDIYDIEGSRGIILSMGGQTPNNIALPLHRQNVKIYGTSPEMIDTAENRYKFSRLLDEIGVDQPLWKELTSFEEAELFCKTVGYPVLVRPSYVLSGAAMNVVSTGDDLANYLTQATAVSRDHPVVITKYIEQAKEIEMDAVAKDGKMVMHYISEHVENAGVHSGDATLIHPPQDLDPTTVRQIEEATAKIGNALNVTGPFNIQFIAKNNEIKVIECNLRAARSFPFVSKTTGIDAIEMATKVMIGLPVEAYPDAGMPADYVGVKVPQFSFSRLSGADPVLGVEMASTGEVACFGRDKYEAYLKASISTGIVPPKKNILFSIGGFKEKLELLPSVQKLQAAGYSIFATSGTADFLTEHNVPCKYLETLSEDGGDKLKSEYSLTQHLANNLIDMYINLPSKNHYRRPATYASKGYRTRRMAVDFAVPLITNVKVAKLLIEAITRKLPLDVSSVDSKTSHITHVFPGLVNVAAFVPGLALPDSPDFAEAMKAAISSGFTTSLVIALGYRNKILDSQTLRNAQTNATQSGYSNYGLSIAASSKNVDLIDEELQAEVKSLFVPFHVDNVATQVSVVAAHFASWPSDKPIVTDAKGADLASVLLLASLHNRSLHITDVQSKGDLMLIQLSKAKKLKVTCDVSVYTLFFTQEQFEGVKALPTKEDQAVIWKNLDAVDAFTVGGPPFYASIEQGQKASPWSGVEETLPLLLTAVVDGRLTIKDIHERLHDNPIRIFGLPEQTHTQVEVVINRSSTFPKRSEYWSPLSGLPVKGAVHRVVLHGQTVFLDGRLAGSAPARDISAATVSHTAVLEKALPATASAGLLPPAGVLSPLVRAADASTQLTTAVLHGPPSTSHLLFTQRDIYDLFSLAHEMRLQVERSGVVDILRGKVLCTLFYEPSTRTSSSFEAAMKRCGGEVVQVTADRSSVQKGETLPDTIRTLACYGDAIVIRHPDVGSSQLAAKYSPVPILNAGDGIGEHPTQALLDVYTIRSELGTVNGRTITMIGDLKNGRTVHSLVTLLSLYAVRLNFVSPPSLAMPASVISAARKAGVPVNRYESLEEVLGETDVLYVTRVQKERFKSEEEWNQVKDAYRIDHAVLSRAKEDMIVMHPLPRVNEIDPEVDFDSRRAVYFRQMRYGLYIRMALLASVMG</sequence>
<dbReference type="PRINTS" id="PR00099">
    <property type="entry name" value="CPSGATASE"/>
</dbReference>
<dbReference type="NCBIfam" id="NF009455">
    <property type="entry name" value="PRK12815.1"/>
    <property type="match status" value="1"/>
</dbReference>
<dbReference type="SMART" id="SM01097">
    <property type="entry name" value="CPSase_sm_chain"/>
    <property type="match status" value="1"/>
</dbReference>
<dbReference type="InterPro" id="IPR035686">
    <property type="entry name" value="CPSase_GATase1"/>
</dbReference>
<dbReference type="NCBIfam" id="NF002032">
    <property type="entry name" value="PRK00856.1"/>
    <property type="match status" value="1"/>
</dbReference>
<dbReference type="PROSITE" id="PS51273">
    <property type="entry name" value="GATASE_TYPE_1"/>
    <property type="match status" value="1"/>
</dbReference>
<evidence type="ECO:0000256" key="13">
    <source>
        <dbReference type="ARBA" id="ARBA00022840"/>
    </source>
</evidence>
<evidence type="ECO:0000256" key="10">
    <source>
        <dbReference type="ARBA" id="ARBA00022737"/>
    </source>
</evidence>
<dbReference type="InterPro" id="IPR029062">
    <property type="entry name" value="Class_I_gatase-like"/>
</dbReference>
<evidence type="ECO:0000256" key="18">
    <source>
        <dbReference type="ARBA" id="ARBA00043984"/>
    </source>
</evidence>
<dbReference type="PROSITE" id="PS00867">
    <property type="entry name" value="CPSASE_2"/>
    <property type="match status" value="2"/>
</dbReference>
<dbReference type="eggNOG" id="KOG0370">
    <property type="taxonomic scope" value="Eukaryota"/>
</dbReference>
<dbReference type="InterPro" id="IPR006130">
    <property type="entry name" value="Asp/Orn_carbamoylTrfase"/>
</dbReference>
<dbReference type="Gene3D" id="3.40.50.20">
    <property type="match status" value="2"/>
</dbReference>
<dbReference type="EC" id="3.5.1.2" evidence="5"/>
<dbReference type="FunFam" id="3.40.50.1370:FF:000002">
    <property type="entry name" value="Aspartate carbamoyltransferase 2"/>
    <property type="match status" value="1"/>
</dbReference>
<dbReference type="Gene3D" id="3.30.470.20">
    <property type="entry name" value="ATP-grasp fold, B domain"/>
    <property type="match status" value="2"/>
</dbReference>
<dbReference type="GO" id="GO:0005524">
    <property type="term" value="F:ATP binding"/>
    <property type="evidence" value="ECO:0007669"/>
    <property type="project" value="UniProtKB-UniRule"/>
</dbReference>
<feature type="domain" description="MGS-like" evidence="30">
    <location>
        <begin position="1396"/>
        <end position="1550"/>
    </location>
</feature>
<evidence type="ECO:0000256" key="11">
    <source>
        <dbReference type="ARBA" id="ARBA00022741"/>
    </source>
</evidence>
<dbReference type="PRINTS" id="PR00101">
    <property type="entry name" value="ATCASE"/>
</dbReference>
<evidence type="ECO:0000256" key="1">
    <source>
        <dbReference type="ARBA" id="ARBA00001947"/>
    </source>
</evidence>
<dbReference type="SUPFAM" id="SSF51556">
    <property type="entry name" value="Metallo-dependent hydrolases"/>
    <property type="match status" value="1"/>
</dbReference>
<keyword evidence="12" id="KW-0378">Hydrolase</keyword>
<dbReference type="InterPro" id="IPR002474">
    <property type="entry name" value="CarbamoylP_synth_ssu_N"/>
</dbReference>
<dbReference type="EC" id="6.3.4.16" evidence="20"/>
<evidence type="ECO:0000256" key="8">
    <source>
        <dbReference type="ARBA" id="ARBA00022598"/>
    </source>
</evidence>
<evidence type="ECO:0000256" key="23">
    <source>
        <dbReference type="ARBA" id="ARBA00048859"/>
    </source>
</evidence>
<dbReference type="FunFam" id="1.10.1030.10:FF:000001">
    <property type="entry name" value="Carbamoyl-phosphate synthase large chain"/>
    <property type="match status" value="1"/>
</dbReference>
<evidence type="ECO:0000256" key="24">
    <source>
        <dbReference type="ARBA" id="ARBA00049534"/>
    </source>
</evidence>
<dbReference type="GeneID" id="20678256"/>
<dbReference type="InterPro" id="IPR005483">
    <property type="entry name" value="CPSase_dom"/>
</dbReference>
<dbReference type="HAMAP" id="MF_01209">
    <property type="entry name" value="CPSase_S_chain"/>
    <property type="match status" value="1"/>
</dbReference>
<dbReference type="RefSeq" id="XP_009551182.1">
    <property type="nucleotide sequence ID" value="XM_009552887.1"/>
</dbReference>
<dbReference type="InterPro" id="IPR013815">
    <property type="entry name" value="ATP_grasp_subdomain_1"/>
</dbReference>
<dbReference type="GO" id="GO:0006541">
    <property type="term" value="P:glutamine metabolic process"/>
    <property type="evidence" value="ECO:0007669"/>
    <property type="project" value="InterPro"/>
</dbReference>
<evidence type="ECO:0000256" key="12">
    <source>
        <dbReference type="ARBA" id="ARBA00022801"/>
    </source>
</evidence>
<dbReference type="PRINTS" id="PR00098">
    <property type="entry name" value="CPSASE"/>
</dbReference>
<dbReference type="InterPro" id="IPR005480">
    <property type="entry name" value="CPSase_lsu_oligo"/>
</dbReference>
<dbReference type="InterPro" id="IPR006275">
    <property type="entry name" value="CPSase_lsu"/>
</dbReference>
<dbReference type="FunFam" id="3.40.50.20:FF:000002">
    <property type="entry name" value="Carbamoyl-phosphate synthase large chain"/>
    <property type="match status" value="1"/>
</dbReference>
<evidence type="ECO:0000313" key="31">
    <source>
        <dbReference type="EMBL" id="ETW76652.1"/>
    </source>
</evidence>
<comment type="catalytic activity">
    <reaction evidence="21">
        <text>hydrogencarbonate + NH4(+) + 2 ATP = carbamoyl phosphate + 2 ADP + phosphate + 2 H(+)</text>
        <dbReference type="Rhea" id="RHEA:18029"/>
        <dbReference type="ChEBI" id="CHEBI:15378"/>
        <dbReference type="ChEBI" id="CHEBI:17544"/>
        <dbReference type="ChEBI" id="CHEBI:28938"/>
        <dbReference type="ChEBI" id="CHEBI:30616"/>
        <dbReference type="ChEBI" id="CHEBI:43474"/>
        <dbReference type="ChEBI" id="CHEBI:58228"/>
        <dbReference type="ChEBI" id="CHEBI:456216"/>
        <dbReference type="EC" id="6.3.4.16"/>
    </reaction>
</comment>
<dbReference type="Pfam" id="PF00185">
    <property type="entry name" value="OTCace"/>
    <property type="match status" value="1"/>
</dbReference>
<dbReference type="SUPFAM" id="SSF52021">
    <property type="entry name" value="Carbamoyl phosphate synthetase, small subunit N-terminal domain"/>
    <property type="match status" value="1"/>
</dbReference>
<dbReference type="SUPFAM" id="SSF48108">
    <property type="entry name" value="Carbamoyl phosphate synthetase, large subunit connection domain"/>
    <property type="match status" value="1"/>
</dbReference>
<dbReference type="InterPro" id="IPR032466">
    <property type="entry name" value="Metal_Hydrolase"/>
</dbReference>
<dbReference type="UniPathway" id="UPA00070">
    <property type="reaction ID" value="UER00115"/>
</dbReference>
<dbReference type="OrthoDB" id="1924069at2759"/>
<keyword evidence="14" id="KW-0665">Pyrimidine biosynthesis</keyword>
<feature type="domain" description="ATP-grasp" evidence="29">
    <location>
        <begin position="600"/>
        <end position="792"/>
    </location>
</feature>
<dbReference type="Pfam" id="PF00988">
    <property type="entry name" value="CPSase_sm_chain"/>
    <property type="match status" value="1"/>
</dbReference>
<dbReference type="GO" id="GO:0005951">
    <property type="term" value="C:carbamoyl-phosphate synthase complex"/>
    <property type="evidence" value="ECO:0007669"/>
    <property type="project" value="TreeGrafter"/>
</dbReference>
<dbReference type="InterPro" id="IPR058047">
    <property type="entry name" value="CPSase_preATP-grasp"/>
</dbReference>
<dbReference type="GO" id="GO:0016597">
    <property type="term" value="F:amino acid binding"/>
    <property type="evidence" value="ECO:0007669"/>
    <property type="project" value="InterPro"/>
</dbReference>
<dbReference type="GO" id="GO:0004087">
    <property type="term" value="F:carbamoyl-phosphate synthase (ammonia) activity"/>
    <property type="evidence" value="ECO:0007669"/>
    <property type="project" value="UniProtKB-EC"/>
</dbReference>
<comment type="catalytic activity">
    <reaction evidence="23">
        <text>carbamoyl phosphate + L-aspartate = N-carbamoyl-L-aspartate + phosphate + H(+)</text>
        <dbReference type="Rhea" id="RHEA:20013"/>
        <dbReference type="ChEBI" id="CHEBI:15378"/>
        <dbReference type="ChEBI" id="CHEBI:29991"/>
        <dbReference type="ChEBI" id="CHEBI:32814"/>
        <dbReference type="ChEBI" id="CHEBI:43474"/>
        <dbReference type="ChEBI" id="CHEBI:58228"/>
        <dbReference type="EC" id="2.1.3.2"/>
    </reaction>
</comment>
<dbReference type="Gene3D" id="3.40.50.1380">
    <property type="entry name" value="Methylglyoxal synthase-like domain"/>
    <property type="match status" value="1"/>
</dbReference>
<dbReference type="Gene3D" id="3.40.50.1370">
    <property type="entry name" value="Aspartate/ornithine carbamoyltransferase"/>
    <property type="match status" value="2"/>
</dbReference>
<evidence type="ECO:0000256" key="27">
    <source>
        <dbReference type="PROSITE-ProRule" id="PRU00409"/>
    </source>
</evidence>
<dbReference type="FunFam" id="3.30.470.20:FF:000004">
    <property type="entry name" value="Carbamoyl-phosphate synthase (glutamine-hydrolyzing)"/>
    <property type="match status" value="1"/>
</dbReference>
<comment type="catalytic activity">
    <reaction evidence="24">
        <text>L-glutamine + H2O = L-glutamate + NH4(+)</text>
        <dbReference type="Rhea" id="RHEA:15889"/>
        <dbReference type="ChEBI" id="CHEBI:15377"/>
        <dbReference type="ChEBI" id="CHEBI:28938"/>
        <dbReference type="ChEBI" id="CHEBI:29985"/>
        <dbReference type="ChEBI" id="CHEBI:58359"/>
        <dbReference type="EC" id="3.5.1.2"/>
    </reaction>
</comment>
<evidence type="ECO:0000256" key="2">
    <source>
        <dbReference type="ARBA" id="ARBA00004812"/>
    </source>
</evidence>
<evidence type="ECO:0000259" key="29">
    <source>
        <dbReference type="PROSITE" id="PS50975"/>
    </source>
</evidence>
<dbReference type="InterPro" id="IPR006132">
    <property type="entry name" value="Asp/Orn_carbamoyltranf_P-bd"/>
</dbReference>
<dbReference type="Pfam" id="PF02787">
    <property type="entry name" value="CPSase_L_D3"/>
    <property type="match status" value="1"/>
</dbReference>
<dbReference type="GO" id="GO:0044205">
    <property type="term" value="P:'de novo' UMP biosynthetic process"/>
    <property type="evidence" value="ECO:0007669"/>
    <property type="project" value="UniProtKB-UniPathway"/>
</dbReference>
<protein>
    <recommendedName>
        <fullName evidence="26">Pyrimidine-specific carbamoyl phosphate synthase-aspartate carbamoyl transferase</fullName>
        <ecNumber evidence="6">2.1.3.2</ecNumber>
        <ecNumber evidence="5">3.5.1.2</ecNumber>
        <ecNumber evidence="20">6.3.4.16</ecNumber>
        <ecNumber evidence="4">6.3.5.5</ecNumber>
    </recommendedName>
</protein>
<comment type="pathway">
    <text evidence="2">Pyrimidine metabolism; UMP biosynthesis via de novo pathway; (S)-dihydroorotate from bicarbonate: step 1/3.</text>
</comment>
<dbReference type="Pfam" id="PF25596">
    <property type="entry name" value="CPSase_L_D1"/>
    <property type="match status" value="2"/>
</dbReference>
<comment type="pathway">
    <text evidence="3">Pyrimidine metabolism; UMP biosynthesis via de novo pathway; (S)-dihydroorotate from bicarbonate: step 2/3.</text>
</comment>
<dbReference type="EC" id="2.1.3.2" evidence="6"/>
<dbReference type="NCBIfam" id="TIGR01369">
    <property type="entry name" value="CPSaseII_lrg"/>
    <property type="match status" value="1"/>
</dbReference>
<comment type="catalytic activity">
    <reaction evidence="22">
        <text>hydrogencarbonate + L-glutamine + 2 ATP + H2O = carbamoyl phosphate + L-glutamate + 2 ADP + phosphate + 2 H(+)</text>
        <dbReference type="Rhea" id="RHEA:18633"/>
        <dbReference type="ChEBI" id="CHEBI:15377"/>
        <dbReference type="ChEBI" id="CHEBI:15378"/>
        <dbReference type="ChEBI" id="CHEBI:17544"/>
        <dbReference type="ChEBI" id="CHEBI:29985"/>
        <dbReference type="ChEBI" id="CHEBI:30616"/>
        <dbReference type="ChEBI" id="CHEBI:43474"/>
        <dbReference type="ChEBI" id="CHEBI:58228"/>
        <dbReference type="ChEBI" id="CHEBI:58359"/>
        <dbReference type="ChEBI" id="CHEBI:456216"/>
        <dbReference type="EC" id="6.3.5.5"/>
    </reaction>
</comment>
<dbReference type="FunFam" id="3.30.470.20:FF:000001">
    <property type="entry name" value="Carbamoyl-phosphate synthase large chain"/>
    <property type="match status" value="1"/>
</dbReference>
<feature type="domain" description="ATP-grasp" evidence="29">
    <location>
        <begin position="1140"/>
        <end position="1331"/>
    </location>
</feature>
<dbReference type="InterPro" id="IPR002082">
    <property type="entry name" value="Asp_carbamoyltransf"/>
</dbReference>
<dbReference type="SMART" id="SM01096">
    <property type="entry name" value="CPSase_L_D3"/>
    <property type="match status" value="1"/>
</dbReference>
<dbReference type="FunFam" id="3.30.1490.20:FF:000001">
    <property type="entry name" value="Carbamoyl-phosphate synthase large chain"/>
    <property type="match status" value="1"/>
</dbReference>
<comment type="similarity">
    <text evidence="18">In the N-terminal section; belongs to the CarA family.</text>
</comment>
<dbReference type="InterPro" id="IPR006274">
    <property type="entry name" value="CarbamoylP_synth_ssu"/>
</dbReference>
<dbReference type="InterPro" id="IPR006131">
    <property type="entry name" value="Asp_carbamoyltransf_Asp/Orn-bd"/>
</dbReference>
<dbReference type="Gene3D" id="3.40.50.880">
    <property type="match status" value="1"/>
</dbReference>
<dbReference type="InterPro" id="IPR017926">
    <property type="entry name" value="GATASE"/>
</dbReference>
<keyword evidence="10" id="KW-0677">Repeat</keyword>
<evidence type="ECO:0000256" key="6">
    <source>
        <dbReference type="ARBA" id="ARBA00013008"/>
    </source>
</evidence>
<keyword evidence="7" id="KW-0597">Phosphoprotein</keyword>
<dbReference type="Proteomes" id="UP000030671">
    <property type="component" value="Unassembled WGS sequence"/>
</dbReference>
<dbReference type="InterPro" id="IPR016185">
    <property type="entry name" value="PreATP-grasp_dom_sf"/>
</dbReference>
<dbReference type="Gene3D" id="3.50.30.20">
    <property type="entry name" value="Carbamoyl-phosphate synthase small subunit, N-terminal domain"/>
    <property type="match status" value="1"/>
</dbReference>
<dbReference type="KEGG" id="hir:HETIRDRAFT_53393"/>
<dbReference type="GO" id="GO:0004088">
    <property type="term" value="F:carbamoyl-phosphate synthase (glutamine-hydrolyzing) activity"/>
    <property type="evidence" value="ECO:0007669"/>
    <property type="project" value="UniProtKB-EC"/>
</dbReference>
<evidence type="ECO:0000256" key="26">
    <source>
        <dbReference type="ARBA" id="ARBA00081752"/>
    </source>
</evidence>
<evidence type="ECO:0000256" key="7">
    <source>
        <dbReference type="ARBA" id="ARBA00022553"/>
    </source>
</evidence>
<dbReference type="FunFam" id="3.50.30.20:FF:000002">
    <property type="entry name" value="Carbamoyl-phosphate synthase 1, mitochondrial"/>
    <property type="match status" value="1"/>
</dbReference>
<dbReference type="SUPFAM" id="SSF52335">
    <property type="entry name" value="Methylglyoxal synthase-like"/>
    <property type="match status" value="1"/>
</dbReference>
<dbReference type="EC" id="6.3.5.5" evidence="4"/>
<evidence type="ECO:0000256" key="19">
    <source>
        <dbReference type="ARBA" id="ARBA00043998"/>
    </source>
</evidence>
<dbReference type="PRINTS" id="PR00100">
    <property type="entry name" value="AOTCASE"/>
</dbReference>
<dbReference type="NCBIfam" id="TIGR01368">
    <property type="entry name" value="CPSaseIIsmall"/>
    <property type="match status" value="1"/>
</dbReference>
<comment type="cofactor">
    <cofactor evidence="1">
        <name>Zn(2+)</name>
        <dbReference type="ChEBI" id="CHEBI:29105"/>
    </cofactor>
</comment>
<dbReference type="Gene3D" id="1.10.1030.10">
    <property type="entry name" value="Carbamoyl-phosphate synthetase, large subunit oligomerisation domain"/>
    <property type="match status" value="1"/>
</dbReference>
<comment type="similarity">
    <text evidence="19">In the 2nd section; belongs to the CarB family.</text>
</comment>
<dbReference type="NCBIfam" id="TIGR00670">
    <property type="entry name" value="asp_carb_tr"/>
    <property type="match status" value="1"/>
</dbReference>
<dbReference type="SUPFAM" id="SSF56059">
    <property type="entry name" value="Glutathione synthetase ATP-binding domain-like"/>
    <property type="match status" value="2"/>
</dbReference>
<evidence type="ECO:0000256" key="20">
    <source>
        <dbReference type="ARBA" id="ARBA00044063"/>
    </source>
</evidence>
<evidence type="ECO:0000256" key="16">
    <source>
        <dbReference type="ARBA" id="ARBA00043968"/>
    </source>
</evidence>
<dbReference type="PANTHER" id="PTHR11405:SF5">
    <property type="entry name" value="CAD PROTEIN"/>
    <property type="match status" value="1"/>
</dbReference>
<evidence type="ECO:0000256" key="25">
    <source>
        <dbReference type="ARBA" id="ARBA00058513"/>
    </source>
</evidence>
<dbReference type="Pfam" id="PF02729">
    <property type="entry name" value="OTCace_N"/>
    <property type="match status" value="1"/>
</dbReference>
<feature type="region of interest" description="Disordered" evidence="28">
    <location>
        <begin position="1"/>
        <end position="30"/>
    </location>
</feature>
<dbReference type="Gene3D" id="3.20.20.140">
    <property type="entry name" value="Metal-dependent hydrolases"/>
    <property type="match status" value="1"/>
</dbReference>
<dbReference type="GO" id="GO:0006207">
    <property type="term" value="P:'de novo' pyrimidine nucleobase biosynthetic process"/>
    <property type="evidence" value="ECO:0007669"/>
    <property type="project" value="InterPro"/>
</dbReference>
<evidence type="ECO:0000259" key="30">
    <source>
        <dbReference type="PROSITE" id="PS51855"/>
    </source>
</evidence>
<evidence type="ECO:0000256" key="5">
    <source>
        <dbReference type="ARBA" id="ARBA00012918"/>
    </source>
</evidence>
<keyword evidence="8" id="KW-0436">Ligase</keyword>
<dbReference type="GO" id="GO:0004070">
    <property type="term" value="F:aspartate carbamoyltransferase activity"/>
    <property type="evidence" value="ECO:0007669"/>
    <property type="project" value="UniProtKB-EC"/>
</dbReference>
<dbReference type="InterPro" id="IPR036901">
    <property type="entry name" value="Asp/Orn_carbamoylTrfase_sf"/>
</dbReference>
<dbReference type="InterPro" id="IPR036897">
    <property type="entry name" value="CarbamoylP_synth_lsu_oligo_sf"/>
</dbReference>
<dbReference type="SUPFAM" id="SSF52440">
    <property type="entry name" value="PreATP-grasp domain"/>
    <property type="match status" value="2"/>
</dbReference>
<evidence type="ECO:0000256" key="4">
    <source>
        <dbReference type="ARBA" id="ARBA00012738"/>
    </source>
</evidence>
<evidence type="ECO:0000256" key="22">
    <source>
        <dbReference type="ARBA" id="ARBA00048816"/>
    </source>
</evidence>
<evidence type="ECO:0000256" key="21">
    <source>
        <dbReference type="ARBA" id="ARBA00047359"/>
    </source>
</evidence>
<evidence type="ECO:0000256" key="28">
    <source>
        <dbReference type="SAM" id="MobiDB-lite"/>
    </source>
</evidence>
<dbReference type="InterPro" id="IPR005479">
    <property type="entry name" value="CPAse_ATP-bd"/>
</dbReference>
<dbReference type="EMBL" id="KI925464">
    <property type="protein sequence ID" value="ETW76652.1"/>
    <property type="molecule type" value="Genomic_DNA"/>
</dbReference>
<comment type="similarity">
    <text evidence="17">In the C-terminal section; belongs to the aspartate/ornithine carbamoyltransferase superfamily. ATCase family.</text>
</comment>
<dbReference type="Gene3D" id="3.30.1490.20">
    <property type="entry name" value="ATP-grasp fold, A domain"/>
    <property type="match status" value="1"/>
</dbReference>
<accession>W4JSW1</accession>
<comment type="function">
    <text evidence="25">Multifunctional protein that encodes the first 2 enzymatic activities of the de novo pyrimidine pathway: carbamoylphosphate synthetase (CPSase; EC 6.3.5.5) and aspartate transcarbamylase (ATCase; EC 2.1.3.2). The CPSase-function is accomplished in 2 steps, by a glutamine-dependent amidotransferase activity (GATase) that binds and cleaves glutamine to produce ammonia, followed by an ammonium-dependent carbamoyl phosphate synthetase, which reacts with the ammonia, hydrogencarbonate and ATP to form carbamoyl phosphate. The endogenously produced carbamoyl phosphate is sequestered and channeled to the ATCase active site. ATCase then catalyzes the formation of carbamoyl-L-aspartate from L-aspartate and carbamoyl phosphate.</text>
</comment>
<dbReference type="FunFam" id="3.40.50.20:FF:000011">
    <property type="entry name" value="CAD protein-like isoform X1"/>
    <property type="match status" value="1"/>
</dbReference>
<keyword evidence="32" id="KW-1185">Reference proteome</keyword>
<proteinExistence type="inferred from homology"/>
<dbReference type="GO" id="GO:0046872">
    <property type="term" value="F:metal ion binding"/>
    <property type="evidence" value="ECO:0007669"/>
    <property type="project" value="InterPro"/>
</dbReference>
<dbReference type="InterPro" id="IPR036480">
    <property type="entry name" value="CarbP_synth_ssu_N_sf"/>
</dbReference>
<dbReference type="PROSITE" id="PS50975">
    <property type="entry name" value="ATP_GRASP"/>
    <property type="match status" value="2"/>
</dbReference>
<dbReference type="STRING" id="747525.W4JSW1"/>
<dbReference type="FunFam" id="3.20.20.140:FF:000036">
    <property type="entry name" value="Carbamoyl-phosphate synthase large chain"/>
    <property type="match status" value="1"/>
</dbReference>
<dbReference type="NCBIfam" id="NF003671">
    <property type="entry name" value="PRK05294.1"/>
    <property type="match status" value="1"/>
</dbReference>
<dbReference type="FunCoup" id="W4JSW1">
    <property type="interactions" value="554"/>
</dbReference>
<reference evidence="31 32" key="1">
    <citation type="journal article" date="2012" name="New Phytol.">
        <title>Insight into trade-off between wood decay and parasitism from the genome of a fungal forest pathogen.</title>
        <authorList>
            <person name="Olson A."/>
            <person name="Aerts A."/>
            <person name="Asiegbu F."/>
            <person name="Belbahri L."/>
            <person name="Bouzid O."/>
            <person name="Broberg A."/>
            <person name="Canback B."/>
            <person name="Coutinho P.M."/>
            <person name="Cullen D."/>
            <person name="Dalman K."/>
            <person name="Deflorio G."/>
            <person name="van Diepen L.T."/>
            <person name="Dunand C."/>
            <person name="Duplessis S."/>
            <person name="Durling M."/>
            <person name="Gonthier P."/>
            <person name="Grimwood J."/>
            <person name="Fossdal C.G."/>
            <person name="Hansson D."/>
            <person name="Henrissat B."/>
            <person name="Hietala A."/>
            <person name="Himmelstrand K."/>
            <person name="Hoffmeister D."/>
            <person name="Hogberg N."/>
            <person name="James T.Y."/>
            <person name="Karlsson M."/>
            <person name="Kohler A."/>
            <person name="Kues U."/>
            <person name="Lee Y.H."/>
            <person name="Lin Y.C."/>
            <person name="Lind M."/>
            <person name="Lindquist E."/>
            <person name="Lombard V."/>
            <person name="Lucas S."/>
            <person name="Lunden K."/>
            <person name="Morin E."/>
            <person name="Murat C."/>
            <person name="Park J."/>
            <person name="Raffaello T."/>
            <person name="Rouze P."/>
            <person name="Salamov A."/>
            <person name="Schmutz J."/>
            <person name="Solheim H."/>
            <person name="Stahlberg J."/>
            <person name="Velez H."/>
            <person name="de Vries R.P."/>
            <person name="Wiebenga A."/>
            <person name="Woodward S."/>
            <person name="Yakovlev I."/>
            <person name="Garbelotto M."/>
            <person name="Martin F."/>
            <person name="Grigoriev I.V."/>
            <person name="Stenlid J."/>
        </authorList>
    </citation>
    <scope>NUCLEOTIDE SEQUENCE [LARGE SCALE GENOMIC DNA]</scope>
    <source>
        <strain evidence="31 32">TC 32-1</strain>
    </source>
</reference>
<dbReference type="FunFam" id="3.40.50.880:FF:000025">
    <property type="entry name" value="Bifunctional pyrimidine biosynthesis protein"/>
    <property type="match status" value="1"/>
</dbReference>
<dbReference type="InterPro" id="IPR011761">
    <property type="entry name" value="ATP-grasp"/>
</dbReference>
<comment type="similarity">
    <text evidence="16">In the 3rd section; belongs to the metallo-dependent hydrolases superfamily. DHOase family. CAD subfamily.</text>
</comment>
<name>W4JSW1_HETIT</name>
<dbReference type="PANTHER" id="PTHR11405">
    <property type="entry name" value="CARBAMOYLTRANSFERASE FAMILY MEMBER"/>
    <property type="match status" value="1"/>
</dbReference>
<dbReference type="SUPFAM" id="SSF53671">
    <property type="entry name" value="Aspartate/ornithine carbamoyltransferase"/>
    <property type="match status" value="1"/>
</dbReference>
<keyword evidence="11 27" id="KW-0547">Nucleotide-binding</keyword>
<dbReference type="Pfam" id="PF00117">
    <property type="entry name" value="GATase"/>
    <property type="match status" value="1"/>
</dbReference>
<evidence type="ECO:0000256" key="3">
    <source>
        <dbReference type="ARBA" id="ARBA00004852"/>
    </source>
</evidence>
<organism evidence="31 32">
    <name type="scientific">Heterobasidion irregulare (strain TC 32-1)</name>
    <dbReference type="NCBI Taxonomy" id="747525"/>
    <lineage>
        <taxon>Eukaryota</taxon>
        <taxon>Fungi</taxon>
        <taxon>Dikarya</taxon>
        <taxon>Basidiomycota</taxon>
        <taxon>Agaricomycotina</taxon>
        <taxon>Agaricomycetes</taxon>
        <taxon>Russulales</taxon>
        <taxon>Bondarzewiaceae</taxon>
        <taxon>Heterobasidion</taxon>
        <taxon>Heterobasidion annosum species complex</taxon>
    </lineage>
</organism>
<gene>
    <name evidence="31" type="ORF">HETIRDRAFT_53393</name>
</gene>
<dbReference type="InterPro" id="IPR036914">
    <property type="entry name" value="MGS-like_dom_sf"/>
</dbReference>
<dbReference type="PROSITE" id="PS51855">
    <property type="entry name" value="MGS"/>
    <property type="match status" value="1"/>
</dbReference>
<dbReference type="GO" id="GO:0006526">
    <property type="term" value="P:L-arginine biosynthetic process"/>
    <property type="evidence" value="ECO:0007669"/>
    <property type="project" value="TreeGrafter"/>
</dbReference>
<dbReference type="CDD" id="cd01744">
    <property type="entry name" value="GATase1_CPSase"/>
    <property type="match status" value="1"/>
</dbReference>
<keyword evidence="15" id="KW-0511">Multifunctional enzyme</keyword>
<dbReference type="PROSITE" id="PS00097">
    <property type="entry name" value="CARBAMOYLTRANSFERASE"/>
    <property type="match status" value="1"/>
</dbReference>
<dbReference type="PROSITE" id="PS00866">
    <property type="entry name" value="CPSASE_1"/>
    <property type="match status" value="2"/>
</dbReference>
<dbReference type="FunFam" id="3.40.50.1380:FF:000005">
    <property type="entry name" value="CAD protein-like isoform X1"/>
    <property type="match status" value="1"/>
</dbReference>
<keyword evidence="13 27" id="KW-0067">ATP-binding</keyword>
<evidence type="ECO:0000256" key="14">
    <source>
        <dbReference type="ARBA" id="ARBA00022975"/>
    </source>
</evidence>
<evidence type="ECO:0000256" key="17">
    <source>
        <dbReference type="ARBA" id="ARBA00043979"/>
    </source>
</evidence>
<dbReference type="InterPro" id="IPR011607">
    <property type="entry name" value="MGS-like_dom"/>
</dbReference>
<dbReference type="FunFam" id="3.40.50.1370:FF:000005">
    <property type="entry name" value="CAD protein-like isoform X1"/>
    <property type="match status" value="1"/>
</dbReference>
<dbReference type="SMART" id="SM00851">
    <property type="entry name" value="MGS"/>
    <property type="match status" value="1"/>
</dbReference>
<evidence type="ECO:0000256" key="15">
    <source>
        <dbReference type="ARBA" id="ARBA00023268"/>
    </source>
</evidence>
<dbReference type="HOGENOM" id="CLU_000513_2_1_1"/>
<dbReference type="Pfam" id="PF02142">
    <property type="entry name" value="MGS"/>
    <property type="match status" value="1"/>
</dbReference>
<dbReference type="NCBIfam" id="NF009475">
    <property type="entry name" value="PRK12838.1"/>
    <property type="match status" value="1"/>
</dbReference>
<evidence type="ECO:0000313" key="32">
    <source>
        <dbReference type="Proteomes" id="UP000030671"/>
    </source>
</evidence>
<dbReference type="Pfam" id="PF02786">
    <property type="entry name" value="CPSase_L_D2"/>
    <property type="match status" value="2"/>
</dbReference>
<dbReference type="SUPFAM" id="SSF52317">
    <property type="entry name" value="Class I glutamine amidotransferase-like"/>
    <property type="match status" value="1"/>
</dbReference>
<keyword evidence="9" id="KW-0808">Transferase</keyword>